<feature type="signal peptide" evidence="4">
    <location>
        <begin position="1"/>
        <end position="20"/>
    </location>
</feature>
<evidence type="ECO:0000256" key="1">
    <source>
        <dbReference type="ARBA" id="ARBA00010333"/>
    </source>
</evidence>
<name>H6LJG2_ACEWD</name>
<dbReference type="GO" id="GO:0030288">
    <property type="term" value="C:outer membrane-bounded periplasmic space"/>
    <property type="evidence" value="ECO:0007669"/>
    <property type="project" value="TreeGrafter"/>
</dbReference>
<dbReference type="PANTHER" id="PTHR30085">
    <property type="entry name" value="AMINO ACID ABC TRANSPORTER PERMEASE"/>
    <property type="match status" value="1"/>
</dbReference>
<keyword evidence="3 4" id="KW-0732">Signal</keyword>
<evidence type="ECO:0000256" key="4">
    <source>
        <dbReference type="SAM" id="SignalP"/>
    </source>
</evidence>
<gene>
    <name evidence="6" type="primary">glnH3</name>
    <name evidence="6" type="ordered locus">Awo_c31620</name>
</gene>
<evidence type="ECO:0000259" key="5">
    <source>
        <dbReference type="SMART" id="SM00062"/>
    </source>
</evidence>
<dbReference type="GO" id="GO:0006865">
    <property type="term" value="P:amino acid transport"/>
    <property type="evidence" value="ECO:0007669"/>
    <property type="project" value="TreeGrafter"/>
</dbReference>
<sequence>MIMKKMLSALLVLCLVFTLAACSSSTGSSNTASKTDGSLDAVVKAGVLKVGVKEDVPNFGLRNTATGEIEGFEVDIVKLLAGKILGDENAYELTPVTAKTRGPLLDNGEVDLVIATFTITDERKLTYNFSTPYYEDAVGLLVKKDSGYKGLADMNGAVIGVAQSATSKEAVQKVADEKGIKVSFSEYATYPEIKAALDSGRVDAFCVDGSILGGYVDDTTMILPDRFAPQQYGVASKLDNVTLSEAVDSDINEWLKDGTIEGLITKWGLNY</sequence>
<protein>
    <submittedName>
        <fullName evidence="6">Glutamine ABC transport system substrate binding protein GlnH3</fullName>
    </submittedName>
</protein>
<dbReference type="HOGENOM" id="CLU_019602_18_4_9"/>
<dbReference type="Gene3D" id="3.40.190.10">
    <property type="entry name" value="Periplasmic binding protein-like II"/>
    <property type="match status" value="2"/>
</dbReference>
<dbReference type="SMART" id="SM00062">
    <property type="entry name" value="PBPb"/>
    <property type="match status" value="1"/>
</dbReference>
<feature type="chain" id="PRO_5038835012" evidence="4">
    <location>
        <begin position="21"/>
        <end position="271"/>
    </location>
</feature>
<accession>H6LJG2</accession>
<comment type="similarity">
    <text evidence="1">Belongs to the bacterial solute-binding protein 3 family.</text>
</comment>
<keyword evidence="2" id="KW-0813">Transport</keyword>
<dbReference type="Pfam" id="PF00497">
    <property type="entry name" value="SBP_bac_3"/>
    <property type="match status" value="1"/>
</dbReference>
<evidence type="ECO:0000256" key="3">
    <source>
        <dbReference type="ARBA" id="ARBA00022729"/>
    </source>
</evidence>
<organism evidence="6 7">
    <name type="scientific">Acetobacterium woodii (strain ATCC 29683 / DSM 1030 / JCM 2381 / KCTC 1655 / WB1)</name>
    <dbReference type="NCBI Taxonomy" id="931626"/>
    <lineage>
        <taxon>Bacteria</taxon>
        <taxon>Bacillati</taxon>
        <taxon>Bacillota</taxon>
        <taxon>Clostridia</taxon>
        <taxon>Eubacteriales</taxon>
        <taxon>Eubacteriaceae</taxon>
        <taxon>Acetobacterium</taxon>
    </lineage>
</organism>
<reference evidence="6 7" key="2">
    <citation type="journal article" date="2012" name="PLoS ONE">
        <title>An ancient pathway combining carbon dioxide fixation with the generation and utilization of a sodium ion gradient for ATP synthesis.</title>
        <authorList>
            <person name="Poehlein A."/>
            <person name="Schmidt S."/>
            <person name="Kaster A.K."/>
            <person name="Goenrich M."/>
            <person name="Vollmers J."/>
            <person name="Thurmer A."/>
            <person name="Bertsch J."/>
            <person name="Schuchmann K."/>
            <person name="Voigt B."/>
            <person name="Hecker M."/>
            <person name="Daniel R."/>
            <person name="Thauer R.K."/>
            <person name="Gottschalk G."/>
            <person name="Muller V."/>
        </authorList>
    </citation>
    <scope>NUCLEOTIDE SEQUENCE [LARGE SCALE GENOMIC DNA]</scope>
    <source>
        <strain evidence="7">ATCC 29683 / DSM 1030 / JCM 2381 / KCTC 1655 / WB1</strain>
    </source>
</reference>
<evidence type="ECO:0000313" key="6">
    <source>
        <dbReference type="EMBL" id="AFA49890.1"/>
    </source>
</evidence>
<dbReference type="OrthoDB" id="115856at2"/>
<dbReference type="InterPro" id="IPR051455">
    <property type="entry name" value="Bact_solute-bind_prot3"/>
</dbReference>
<dbReference type="eggNOG" id="COG0834">
    <property type="taxonomic scope" value="Bacteria"/>
</dbReference>
<dbReference type="STRING" id="931626.Awo_c31620"/>
<keyword evidence="7" id="KW-1185">Reference proteome</keyword>
<dbReference type="GO" id="GO:0005576">
    <property type="term" value="C:extracellular region"/>
    <property type="evidence" value="ECO:0007669"/>
    <property type="project" value="TreeGrafter"/>
</dbReference>
<proteinExistence type="inferred from homology"/>
<dbReference type="AlphaFoldDB" id="H6LJG2"/>
<dbReference type="Proteomes" id="UP000007177">
    <property type="component" value="Chromosome"/>
</dbReference>
<dbReference type="PROSITE" id="PS51257">
    <property type="entry name" value="PROKAR_LIPOPROTEIN"/>
    <property type="match status" value="1"/>
</dbReference>
<evidence type="ECO:0000313" key="7">
    <source>
        <dbReference type="Proteomes" id="UP000007177"/>
    </source>
</evidence>
<dbReference type="PANTHER" id="PTHR30085:SF6">
    <property type="entry name" value="ABC TRANSPORTER GLUTAMINE-BINDING PROTEIN GLNH"/>
    <property type="match status" value="1"/>
</dbReference>
<reference evidence="7" key="1">
    <citation type="submission" date="2011-07" db="EMBL/GenBank/DDBJ databases">
        <title>Complete genome sequence of Acetobacterium woodii.</title>
        <authorList>
            <person name="Poehlein A."/>
            <person name="Schmidt S."/>
            <person name="Kaster A.-K."/>
            <person name="Goenrich M."/>
            <person name="Vollmers J."/>
            <person name="Thuermer A."/>
            <person name="Gottschalk G."/>
            <person name="Thauer R.K."/>
            <person name="Daniel R."/>
            <person name="Mueller V."/>
        </authorList>
    </citation>
    <scope>NUCLEOTIDE SEQUENCE [LARGE SCALE GENOMIC DNA]</scope>
    <source>
        <strain evidence="7">ATCC 29683 / DSM 1030 / JCM 2381 / KCTC 1655 / WB1</strain>
    </source>
</reference>
<evidence type="ECO:0000256" key="2">
    <source>
        <dbReference type="ARBA" id="ARBA00022448"/>
    </source>
</evidence>
<dbReference type="SUPFAM" id="SSF53850">
    <property type="entry name" value="Periplasmic binding protein-like II"/>
    <property type="match status" value="1"/>
</dbReference>
<dbReference type="InterPro" id="IPR001638">
    <property type="entry name" value="Solute-binding_3/MltF_N"/>
</dbReference>
<dbReference type="KEGG" id="awo:Awo_c31620"/>
<dbReference type="RefSeq" id="WP_014357486.1">
    <property type="nucleotide sequence ID" value="NC_016894.1"/>
</dbReference>
<feature type="domain" description="Solute-binding protein family 3/N-terminal" evidence="5">
    <location>
        <begin position="47"/>
        <end position="271"/>
    </location>
</feature>
<dbReference type="EMBL" id="CP002987">
    <property type="protein sequence ID" value="AFA49890.1"/>
    <property type="molecule type" value="Genomic_DNA"/>
</dbReference>